<gene>
    <name evidence="1" type="ORF">NRB56_59030</name>
</gene>
<dbReference type="CDD" id="cd07067">
    <property type="entry name" value="HP_PGM_like"/>
    <property type="match status" value="1"/>
</dbReference>
<protein>
    <recommendedName>
        <fullName evidence="3">Phosphohistidine phosphatase</fullName>
    </recommendedName>
</protein>
<dbReference type="EMBL" id="WEGI01000013">
    <property type="protein sequence ID" value="MQY30301.1"/>
    <property type="molecule type" value="Genomic_DNA"/>
</dbReference>
<name>A0A7K0DWZ9_9NOCA</name>
<evidence type="ECO:0000313" key="1">
    <source>
        <dbReference type="EMBL" id="MQY30301.1"/>
    </source>
</evidence>
<dbReference type="Gene3D" id="3.40.50.1240">
    <property type="entry name" value="Phosphoglycerate mutase-like"/>
    <property type="match status" value="1"/>
</dbReference>
<dbReference type="InterPro" id="IPR029033">
    <property type="entry name" value="His_PPase_superfam"/>
</dbReference>
<dbReference type="SMART" id="SM00855">
    <property type="entry name" value="PGAM"/>
    <property type="match status" value="1"/>
</dbReference>
<comment type="caution">
    <text evidence="1">The sequence shown here is derived from an EMBL/GenBank/DDBJ whole genome shotgun (WGS) entry which is preliminary data.</text>
</comment>
<dbReference type="OrthoDB" id="9810154at2"/>
<organism evidence="1 2">
    <name type="scientific">Nocardia aurantia</name>
    <dbReference type="NCBI Taxonomy" id="2585199"/>
    <lineage>
        <taxon>Bacteria</taxon>
        <taxon>Bacillati</taxon>
        <taxon>Actinomycetota</taxon>
        <taxon>Actinomycetes</taxon>
        <taxon>Mycobacteriales</taxon>
        <taxon>Nocardiaceae</taxon>
        <taxon>Nocardia</taxon>
    </lineage>
</organism>
<dbReference type="InterPro" id="IPR013078">
    <property type="entry name" value="His_Pase_superF_clade-1"/>
</dbReference>
<keyword evidence="2" id="KW-1185">Reference proteome</keyword>
<dbReference type="PANTHER" id="PTHR47623:SF1">
    <property type="entry name" value="OS09G0287300 PROTEIN"/>
    <property type="match status" value="1"/>
</dbReference>
<dbReference type="RefSeq" id="WP_153347541.1">
    <property type="nucleotide sequence ID" value="NZ_WEGI01000013.1"/>
</dbReference>
<sequence length="163" mass="17776">MARTLILMRHGKSSYPPGVADHDRPLAPRGRREAALAGDWLRTTLPEIDAVRCSTSVRTRETLAATGVTAPVLFESSIYEATPHTLVDLIQLTDDDVATLLLVGHAPGMPWTAWELAANRDSGPATELSRKFPTSALAVLEFDRPWARADPGTGELITFHIPR</sequence>
<dbReference type="Pfam" id="PF00300">
    <property type="entry name" value="His_Phos_1"/>
    <property type="match status" value="1"/>
</dbReference>
<accession>A0A7K0DWZ9</accession>
<proteinExistence type="predicted"/>
<reference evidence="1 2" key="1">
    <citation type="submission" date="2019-10" db="EMBL/GenBank/DDBJ databases">
        <title>Nocardia macrotermitis sp. nov. and Nocardia aurantia sp. nov., isolated from the gut of fungus growing-termite Macrotermes natalensis.</title>
        <authorList>
            <person name="Benndorf R."/>
            <person name="Schwitalla J."/>
            <person name="Martin K."/>
            <person name="De Beer W."/>
            <person name="Kaster A.-K."/>
            <person name="Vollmers J."/>
            <person name="Poulsen M."/>
            <person name="Beemelmanns C."/>
        </authorList>
    </citation>
    <scope>NUCLEOTIDE SEQUENCE [LARGE SCALE GENOMIC DNA]</scope>
    <source>
        <strain evidence="1 2">RB56</strain>
    </source>
</reference>
<evidence type="ECO:0008006" key="3">
    <source>
        <dbReference type="Google" id="ProtNLM"/>
    </source>
</evidence>
<dbReference type="PANTHER" id="PTHR47623">
    <property type="entry name" value="OS09G0287300 PROTEIN"/>
    <property type="match status" value="1"/>
</dbReference>
<dbReference type="AlphaFoldDB" id="A0A7K0DWZ9"/>
<dbReference type="SUPFAM" id="SSF53254">
    <property type="entry name" value="Phosphoglycerate mutase-like"/>
    <property type="match status" value="1"/>
</dbReference>
<dbReference type="Proteomes" id="UP000431401">
    <property type="component" value="Unassembled WGS sequence"/>
</dbReference>
<evidence type="ECO:0000313" key="2">
    <source>
        <dbReference type="Proteomes" id="UP000431401"/>
    </source>
</evidence>